<gene>
    <name evidence="2" type="ORF">P5F74_15920</name>
</gene>
<proteinExistence type="predicted"/>
<dbReference type="EMBL" id="JAROAS010000039">
    <property type="protein sequence ID" value="MED4129622.1"/>
    <property type="molecule type" value="Genomic_DNA"/>
</dbReference>
<sequence>MLIEHDLIKFQNDDPLITEINSTVYVINLLNADSELIEQDLIESLIVHFKEEEEDFVSYLNVIKELSSNLEFKESLIQSYNQEIQDAADTQIEDDTRFQTFINKLAALEILDKKLRTSEIPDYLFVDDKPGFNINSDSFVDTKLSYEIFKVLNDDDLKEEYYEYIQQYEKSNGYFANFNPEPSLPNVSFVTQYILNENNEELKSYLANNTDSYVYNMSFNKGVYCKIK</sequence>
<dbReference type="RefSeq" id="WP_328238258.1">
    <property type="nucleotide sequence ID" value="NZ_JAROAS010000039.1"/>
</dbReference>
<accession>A0ABU6NNP6</accession>
<dbReference type="Proteomes" id="UP001341820">
    <property type="component" value="Unassembled WGS sequence"/>
</dbReference>
<feature type="coiled-coil region" evidence="1">
    <location>
        <begin position="63"/>
        <end position="90"/>
    </location>
</feature>
<evidence type="ECO:0000313" key="2">
    <source>
        <dbReference type="EMBL" id="MED4129622.1"/>
    </source>
</evidence>
<protein>
    <submittedName>
        <fullName evidence="2">Uncharacterized protein</fullName>
    </submittedName>
</protein>
<organism evidence="2 3">
    <name type="scientific">Shouchella miscanthi</name>
    <dbReference type="NCBI Taxonomy" id="2598861"/>
    <lineage>
        <taxon>Bacteria</taxon>
        <taxon>Bacillati</taxon>
        <taxon>Bacillota</taxon>
        <taxon>Bacilli</taxon>
        <taxon>Bacillales</taxon>
        <taxon>Bacillaceae</taxon>
        <taxon>Shouchella</taxon>
    </lineage>
</organism>
<evidence type="ECO:0000256" key="1">
    <source>
        <dbReference type="SAM" id="Coils"/>
    </source>
</evidence>
<comment type="caution">
    <text evidence="2">The sequence shown here is derived from an EMBL/GenBank/DDBJ whole genome shotgun (WGS) entry which is preliminary data.</text>
</comment>
<evidence type="ECO:0000313" key="3">
    <source>
        <dbReference type="Proteomes" id="UP001341820"/>
    </source>
</evidence>
<keyword evidence="1" id="KW-0175">Coiled coil</keyword>
<name>A0ABU6NNP6_9BACI</name>
<feature type="non-terminal residue" evidence="2">
    <location>
        <position position="228"/>
    </location>
</feature>
<keyword evidence="3" id="KW-1185">Reference proteome</keyword>
<reference evidence="2 3" key="1">
    <citation type="submission" date="2023-03" db="EMBL/GenBank/DDBJ databases">
        <title>Bacillus Genome Sequencing.</title>
        <authorList>
            <person name="Dunlap C."/>
        </authorList>
    </citation>
    <scope>NUCLEOTIDE SEQUENCE [LARGE SCALE GENOMIC DNA]</scope>
    <source>
        <strain evidence="2 3">B-4107</strain>
    </source>
</reference>